<evidence type="ECO:0000313" key="8">
    <source>
        <dbReference type="EMBL" id="MDQ1107635.1"/>
    </source>
</evidence>
<organism evidence="8 9">
    <name type="scientific">Stenotrophomonas rhizophila</name>
    <dbReference type="NCBI Taxonomy" id="216778"/>
    <lineage>
        <taxon>Bacteria</taxon>
        <taxon>Pseudomonadati</taxon>
        <taxon>Pseudomonadota</taxon>
        <taxon>Gammaproteobacteria</taxon>
        <taxon>Lysobacterales</taxon>
        <taxon>Lysobacteraceae</taxon>
        <taxon>Stenotrophomonas</taxon>
    </lineage>
</organism>
<feature type="binding site" evidence="6">
    <location>
        <position position="114"/>
    </location>
    <ligand>
        <name>(6S)-NADPHX</name>
        <dbReference type="ChEBI" id="CHEBI:64076"/>
    </ligand>
</feature>
<comment type="catalytic activity">
    <reaction evidence="6">
        <text>(6S)-NADHX + ADP = AMP + phosphate + NADH + H(+)</text>
        <dbReference type="Rhea" id="RHEA:32223"/>
        <dbReference type="ChEBI" id="CHEBI:15378"/>
        <dbReference type="ChEBI" id="CHEBI:43474"/>
        <dbReference type="ChEBI" id="CHEBI:57945"/>
        <dbReference type="ChEBI" id="CHEBI:64074"/>
        <dbReference type="ChEBI" id="CHEBI:456215"/>
        <dbReference type="ChEBI" id="CHEBI:456216"/>
        <dbReference type="EC" id="4.2.1.136"/>
    </reaction>
</comment>
<evidence type="ECO:0000259" key="7">
    <source>
        <dbReference type="PROSITE" id="PS51383"/>
    </source>
</evidence>
<evidence type="ECO:0000256" key="1">
    <source>
        <dbReference type="ARBA" id="ARBA00022741"/>
    </source>
</evidence>
<proteinExistence type="inferred from homology"/>
<reference evidence="8" key="1">
    <citation type="submission" date="2023-07" db="EMBL/GenBank/DDBJ databases">
        <title>Functional and genomic diversity of the sorghum phyllosphere microbiome.</title>
        <authorList>
            <person name="Shade A."/>
        </authorList>
    </citation>
    <scope>NUCLEOTIDE SEQUENCE</scope>
    <source>
        <strain evidence="8">SORGH_AS_0457</strain>
    </source>
</reference>
<comment type="similarity">
    <text evidence="6">Belongs to the NnrD/CARKD family.</text>
</comment>
<feature type="binding site" evidence="6">
    <location>
        <position position="159"/>
    </location>
    <ligand>
        <name>(6S)-NADPHX</name>
        <dbReference type="ChEBI" id="CHEBI:64076"/>
    </ligand>
</feature>
<keyword evidence="5 6" id="KW-0456">Lyase</keyword>
<dbReference type="GO" id="GO:0052855">
    <property type="term" value="F:ADP-dependent NAD(P)H-hydrate dehydratase activity"/>
    <property type="evidence" value="ECO:0007669"/>
    <property type="project" value="UniProtKB-UniRule"/>
</dbReference>
<dbReference type="RefSeq" id="WP_307106389.1">
    <property type="nucleotide sequence ID" value="NZ_JAUTAS010000001.1"/>
</dbReference>
<dbReference type="PANTHER" id="PTHR12592:SF0">
    <property type="entry name" value="ATP-DEPENDENT (S)-NAD(P)H-HYDRATE DEHYDRATASE"/>
    <property type="match status" value="1"/>
</dbReference>
<keyword evidence="3 6" id="KW-0521">NADP</keyword>
<evidence type="ECO:0000256" key="6">
    <source>
        <dbReference type="HAMAP-Rule" id="MF_01965"/>
    </source>
</evidence>
<dbReference type="InterPro" id="IPR029056">
    <property type="entry name" value="Ribokinase-like"/>
</dbReference>
<feature type="binding site" evidence="6">
    <location>
        <position position="225"/>
    </location>
    <ligand>
        <name>AMP</name>
        <dbReference type="ChEBI" id="CHEBI:456215"/>
    </ligand>
</feature>
<evidence type="ECO:0000256" key="5">
    <source>
        <dbReference type="ARBA" id="ARBA00023239"/>
    </source>
</evidence>
<dbReference type="Pfam" id="PF01256">
    <property type="entry name" value="Carb_kinase"/>
    <property type="match status" value="1"/>
</dbReference>
<dbReference type="SUPFAM" id="SSF53613">
    <property type="entry name" value="Ribokinase-like"/>
    <property type="match status" value="1"/>
</dbReference>
<dbReference type="InterPro" id="IPR000631">
    <property type="entry name" value="CARKD"/>
</dbReference>
<dbReference type="CDD" id="cd01171">
    <property type="entry name" value="YXKO-related"/>
    <property type="match status" value="1"/>
</dbReference>
<feature type="binding site" evidence="6">
    <location>
        <position position="44"/>
    </location>
    <ligand>
        <name>(6S)-NADPHX</name>
        <dbReference type="ChEBI" id="CHEBI:64076"/>
    </ligand>
</feature>
<dbReference type="PROSITE" id="PS51383">
    <property type="entry name" value="YJEF_C_3"/>
    <property type="match status" value="1"/>
</dbReference>
<dbReference type="EMBL" id="JAUTAS010000001">
    <property type="protein sequence ID" value="MDQ1107635.1"/>
    <property type="molecule type" value="Genomic_DNA"/>
</dbReference>
<comment type="subunit">
    <text evidence="6">Homotetramer.</text>
</comment>
<feature type="binding site" evidence="6">
    <location>
        <position position="226"/>
    </location>
    <ligand>
        <name>(6S)-NADPHX</name>
        <dbReference type="ChEBI" id="CHEBI:64076"/>
    </ligand>
</feature>
<dbReference type="Proteomes" id="UP001226084">
    <property type="component" value="Unassembled WGS sequence"/>
</dbReference>
<dbReference type="Gene3D" id="3.40.1190.20">
    <property type="match status" value="1"/>
</dbReference>
<dbReference type="AlphaFoldDB" id="A0AAP5AHL5"/>
<evidence type="ECO:0000256" key="4">
    <source>
        <dbReference type="ARBA" id="ARBA00023027"/>
    </source>
</evidence>
<dbReference type="PANTHER" id="PTHR12592">
    <property type="entry name" value="ATP-DEPENDENT (S)-NAD(P)H-HYDRATE DEHYDRATASE FAMILY MEMBER"/>
    <property type="match status" value="1"/>
</dbReference>
<keyword evidence="4 6" id="KW-0520">NAD</keyword>
<keyword evidence="1 6" id="KW-0547">Nucleotide-binding</keyword>
<evidence type="ECO:0000256" key="3">
    <source>
        <dbReference type="ARBA" id="ARBA00022857"/>
    </source>
</evidence>
<evidence type="ECO:0000313" key="9">
    <source>
        <dbReference type="Proteomes" id="UP001226084"/>
    </source>
</evidence>
<accession>A0AAP5AHL5</accession>
<dbReference type="EC" id="4.2.1.136" evidence="6"/>
<dbReference type="NCBIfam" id="TIGR00196">
    <property type="entry name" value="yjeF_cterm"/>
    <property type="match status" value="1"/>
</dbReference>
<feature type="binding site" evidence="6">
    <location>
        <begin position="196"/>
        <end position="200"/>
    </location>
    <ligand>
        <name>AMP</name>
        <dbReference type="ChEBI" id="CHEBI:456215"/>
    </ligand>
</feature>
<keyword evidence="2 6" id="KW-0067">ATP-binding</keyword>
<comment type="caution">
    <text evidence="8">The sequence shown here is derived from an EMBL/GenBank/DDBJ whole genome shotgun (WGS) entry which is preliminary data.</text>
</comment>
<dbReference type="HAMAP" id="MF_01965">
    <property type="entry name" value="NADHX_dehydratase"/>
    <property type="match status" value="1"/>
</dbReference>
<dbReference type="GO" id="GO:0046496">
    <property type="term" value="P:nicotinamide nucleotide metabolic process"/>
    <property type="evidence" value="ECO:0007669"/>
    <property type="project" value="UniProtKB-UniRule"/>
</dbReference>
<feature type="domain" description="YjeF C-terminal" evidence="7">
    <location>
        <begin position="9"/>
        <end position="285"/>
    </location>
</feature>
<gene>
    <name evidence="6" type="primary">nnrD</name>
    <name evidence="8" type="ORF">QE424_000794</name>
</gene>
<comment type="catalytic activity">
    <reaction evidence="6">
        <text>(6S)-NADPHX + ADP = AMP + phosphate + NADPH + H(+)</text>
        <dbReference type="Rhea" id="RHEA:32235"/>
        <dbReference type="ChEBI" id="CHEBI:15378"/>
        <dbReference type="ChEBI" id="CHEBI:43474"/>
        <dbReference type="ChEBI" id="CHEBI:57783"/>
        <dbReference type="ChEBI" id="CHEBI:64076"/>
        <dbReference type="ChEBI" id="CHEBI:456215"/>
        <dbReference type="ChEBI" id="CHEBI:456216"/>
        <dbReference type="EC" id="4.2.1.136"/>
    </reaction>
</comment>
<sequence length="290" mass="29189">MDWPAARDLTPAALQAMPLPAPGTSKEDRGRLCVVGGSVQVPGAALLAAEAALRAGAGKLQIATVRSCATALGVAVPEALVIGLPEDATGEIAPGSPALRAALEQCDAVLVGPGMRATPFLTRFTARLHQMKATVVLDAGALNGGVCAGAGAPFILTPHAGEMAFMCGGRKEDVERSPLEHAIKMASDTSSVVVLKGPRTLIVGPDGEAWIHEGGGPGLGTSGSGDALAGLITGFAARGATPMEAALWGVWTHGEAGRLLAGSVGPLGFLAREISLQVPGILQRFNCADS</sequence>
<dbReference type="GO" id="GO:0005524">
    <property type="term" value="F:ATP binding"/>
    <property type="evidence" value="ECO:0007669"/>
    <property type="project" value="UniProtKB-KW"/>
</dbReference>
<dbReference type="GO" id="GO:0052856">
    <property type="term" value="F:NAD(P)HX epimerase activity"/>
    <property type="evidence" value="ECO:0007669"/>
    <property type="project" value="TreeGrafter"/>
</dbReference>
<evidence type="ECO:0000256" key="2">
    <source>
        <dbReference type="ARBA" id="ARBA00022840"/>
    </source>
</evidence>
<name>A0AAP5AHL5_9GAMM</name>
<comment type="function">
    <text evidence="6">Catalyzes the dehydration of the S-form of NAD(P)HX at the expense of ADP, which is converted to AMP. Together with NAD(P)HX epimerase, which catalyzes the epimerization of the S- and R-forms, the enzyme allows the repair of both epimers of NAD(P)HX, a damaged form of NAD(P)H that is a result of enzymatic or heat-dependent hydration.</text>
</comment>
<comment type="cofactor">
    <cofactor evidence="6">
        <name>Mg(2+)</name>
        <dbReference type="ChEBI" id="CHEBI:18420"/>
    </cofactor>
</comment>
<dbReference type="GO" id="GO:0110051">
    <property type="term" value="P:metabolite repair"/>
    <property type="evidence" value="ECO:0007669"/>
    <property type="project" value="TreeGrafter"/>
</dbReference>
<protein>
    <recommendedName>
        <fullName evidence="6">ADP-dependent (S)-NAD(P)H-hydrate dehydratase</fullName>
        <ecNumber evidence="6">4.2.1.136</ecNumber>
    </recommendedName>
    <alternativeName>
        <fullName evidence="6">ADP-dependent NAD(P)HX dehydratase</fullName>
    </alternativeName>
</protein>